<dbReference type="InterPro" id="IPR000524">
    <property type="entry name" value="Tscrpt_reg_HTH_GntR"/>
</dbReference>
<dbReference type="InterPro" id="IPR028978">
    <property type="entry name" value="Chorismate_lyase_/UTRA_dom_sf"/>
</dbReference>
<dbReference type="KEGG" id="plia:E4191_05975"/>
<dbReference type="AlphaFoldDB" id="A0A4P7HJL1"/>
<organism evidence="5 6">
    <name type="scientific">Paracoccus liaowanqingii</name>
    <dbReference type="NCBI Taxonomy" id="2560053"/>
    <lineage>
        <taxon>Bacteria</taxon>
        <taxon>Pseudomonadati</taxon>
        <taxon>Pseudomonadota</taxon>
        <taxon>Alphaproteobacteria</taxon>
        <taxon>Rhodobacterales</taxon>
        <taxon>Paracoccaceae</taxon>
        <taxon>Paracoccus</taxon>
    </lineage>
</organism>
<dbReference type="InterPro" id="IPR036388">
    <property type="entry name" value="WH-like_DNA-bd_sf"/>
</dbReference>
<name>A0A4P7HJL1_9RHOB</name>
<keyword evidence="2" id="KW-0238">DNA-binding</keyword>
<dbReference type="SUPFAM" id="SSF46785">
    <property type="entry name" value="Winged helix' DNA-binding domain"/>
    <property type="match status" value="1"/>
</dbReference>
<feature type="domain" description="HTH gntR-type" evidence="4">
    <location>
        <begin position="18"/>
        <end position="88"/>
    </location>
</feature>
<dbReference type="PROSITE" id="PS50949">
    <property type="entry name" value="HTH_GNTR"/>
    <property type="match status" value="1"/>
</dbReference>
<dbReference type="RefSeq" id="WP_135312603.1">
    <property type="nucleotide sequence ID" value="NZ_CP038439.1"/>
</dbReference>
<evidence type="ECO:0000256" key="2">
    <source>
        <dbReference type="ARBA" id="ARBA00023125"/>
    </source>
</evidence>
<keyword evidence="3" id="KW-0804">Transcription</keyword>
<protein>
    <submittedName>
        <fullName evidence="5">GntR family transcriptional regulator</fullName>
    </submittedName>
</protein>
<evidence type="ECO:0000256" key="3">
    <source>
        <dbReference type="ARBA" id="ARBA00023163"/>
    </source>
</evidence>
<evidence type="ECO:0000313" key="5">
    <source>
        <dbReference type="EMBL" id="QBX34314.1"/>
    </source>
</evidence>
<proteinExistence type="predicted"/>
<evidence type="ECO:0000259" key="4">
    <source>
        <dbReference type="PROSITE" id="PS50949"/>
    </source>
</evidence>
<dbReference type="Pfam" id="PF07702">
    <property type="entry name" value="UTRA"/>
    <property type="match status" value="1"/>
</dbReference>
<dbReference type="GO" id="GO:0003700">
    <property type="term" value="F:DNA-binding transcription factor activity"/>
    <property type="evidence" value="ECO:0007669"/>
    <property type="project" value="InterPro"/>
</dbReference>
<dbReference type="InterPro" id="IPR036390">
    <property type="entry name" value="WH_DNA-bd_sf"/>
</dbReference>
<dbReference type="CDD" id="cd07377">
    <property type="entry name" value="WHTH_GntR"/>
    <property type="match status" value="1"/>
</dbReference>
<dbReference type="Gene3D" id="3.40.1410.10">
    <property type="entry name" value="Chorismate lyase-like"/>
    <property type="match status" value="1"/>
</dbReference>
<reference evidence="6" key="1">
    <citation type="submission" date="2019-03" db="EMBL/GenBank/DDBJ databases">
        <authorList>
            <person name="Li J."/>
        </authorList>
    </citation>
    <scope>NUCLEOTIDE SEQUENCE [LARGE SCALE GENOMIC DNA]</scope>
    <source>
        <strain evidence="6">2251</strain>
    </source>
</reference>
<dbReference type="GO" id="GO:0045892">
    <property type="term" value="P:negative regulation of DNA-templated transcription"/>
    <property type="evidence" value="ECO:0007669"/>
    <property type="project" value="TreeGrafter"/>
</dbReference>
<evidence type="ECO:0000313" key="6">
    <source>
        <dbReference type="Proteomes" id="UP000296374"/>
    </source>
</evidence>
<dbReference type="InterPro" id="IPR011663">
    <property type="entry name" value="UTRA"/>
</dbReference>
<gene>
    <name evidence="5" type="ORF">E4191_05975</name>
</gene>
<dbReference type="EMBL" id="CP038439">
    <property type="protein sequence ID" value="QBX34314.1"/>
    <property type="molecule type" value="Genomic_DNA"/>
</dbReference>
<dbReference type="Proteomes" id="UP000296374">
    <property type="component" value="Chromosome"/>
</dbReference>
<dbReference type="PANTHER" id="PTHR44846:SF1">
    <property type="entry name" value="MANNOSYL-D-GLYCERATE TRANSPORT_METABOLISM SYSTEM REPRESSOR MNGR-RELATED"/>
    <property type="match status" value="1"/>
</dbReference>
<dbReference type="InterPro" id="IPR050679">
    <property type="entry name" value="Bact_HTH_transcr_reg"/>
</dbReference>
<dbReference type="Pfam" id="PF00392">
    <property type="entry name" value="GntR"/>
    <property type="match status" value="1"/>
</dbReference>
<dbReference type="PRINTS" id="PR00035">
    <property type="entry name" value="HTHGNTR"/>
</dbReference>
<dbReference type="SMART" id="SM00866">
    <property type="entry name" value="UTRA"/>
    <property type="match status" value="1"/>
</dbReference>
<dbReference type="SMART" id="SM00345">
    <property type="entry name" value="HTH_GNTR"/>
    <property type="match status" value="1"/>
</dbReference>
<evidence type="ECO:0000256" key="1">
    <source>
        <dbReference type="ARBA" id="ARBA00023015"/>
    </source>
</evidence>
<accession>A0A4P7HJL1</accession>
<keyword evidence="1" id="KW-0805">Transcription regulation</keyword>
<dbReference type="PANTHER" id="PTHR44846">
    <property type="entry name" value="MANNOSYL-D-GLYCERATE TRANSPORT/METABOLISM SYSTEM REPRESSOR MNGR-RELATED"/>
    <property type="match status" value="1"/>
</dbReference>
<dbReference type="Gene3D" id="1.10.10.10">
    <property type="entry name" value="Winged helix-like DNA-binding domain superfamily/Winged helix DNA-binding domain"/>
    <property type="match status" value="1"/>
</dbReference>
<dbReference type="SUPFAM" id="SSF64288">
    <property type="entry name" value="Chorismate lyase-like"/>
    <property type="match status" value="1"/>
</dbReference>
<dbReference type="GO" id="GO:0003677">
    <property type="term" value="F:DNA binding"/>
    <property type="evidence" value="ECO:0007669"/>
    <property type="project" value="UniProtKB-KW"/>
</dbReference>
<sequence length="252" mass="27441">MTDTAAVIAELADAPFEARTEASIWQQIADRIKAACLDRRLADRLPGEHQMADAFGVTRVTMRRALTRLQQEGLLQARKGVGIFVRPIPLTYRVDHGKRFADGLAPGAKVSTQTLSVSRQIADAEEGQALGLAPDAPVIRLSRVRMVDDAPVYFSDKTFPEAIFPDFDAAYAPGQSVRDAYVAHGIEDYRRAETRVSGGFATLAEAEALRLTPDTPVLRSVAINAARDGALIEFNRGTWPLTAVELVLKIAN</sequence>